<dbReference type="Pfam" id="PF01429">
    <property type="entry name" value="MBD"/>
    <property type="match status" value="1"/>
</dbReference>
<dbReference type="InterPro" id="IPR001739">
    <property type="entry name" value="Methyl_CpG_DNA-bd"/>
</dbReference>
<evidence type="ECO:0000313" key="2">
    <source>
        <dbReference type="EMBL" id="VDO00529.1"/>
    </source>
</evidence>
<feature type="domain" description="MBD" evidence="1">
    <location>
        <begin position="11"/>
        <end position="79"/>
    </location>
</feature>
<dbReference type="SMART" id="SM00391">
    <property type="entry name" value="MBD"/>
    <property type="match status" value="1"/>
</dbReference>
<dbReference type="Gene3D" id="3.30.890.10">
    <property type="entry name" value="Methyl-cpg-binding Protein 2, Chain A"/>
    <property type="match status" value="1"/>
</dbReference>
<dbReference type="SUPFAM" id="SSF54171">
    <property type="entry name" value="DNA-binding domain"/>
    <property type="match status" value="1"/>
</dbReference>
<dbReference type="InterPro" id="IPR016177">
    <property type="entry name" value="DNA-bd_dom_sf"/>
</dbReference>
<dbReference type="Proteomes" id="UP000278807">
    <property type="component" value="Unassembled WGS sequence"/>
</dbReference>
<proteinExistence type="predicted"/>
<dbReference type="InterPro" id="IPR025884">
    <property type="entry name" value="MeCpG-bd_2/3_C_dom"/>
</dbReference>
<reference evidence="2 3" key="2">
    <citation type="submission" date="2018-11" db="EMBL/GenBank/DDBJ databases">
        <authorList>
            <consortium name="Pathogen Informatics"/>
        </authorList>
    </citation>
    <scope>NUCLEOTIDE SEQUENCE [LARGE SCALE GENOMIC DNA]</scope>
</reference>
<evidence type="ECO:0000259" key="1">
    <source>
        <dbReference type="PROSITE" id="PS50982"/>
    </source>
</evidence>
<dbReference type="Pfam" id="PF14048">
    <property type="entry name" value="MBD_C"/>
    <property type="match status" value="1"/>
</dbReference>
<keyword evidence="3" id="KW-1185">Reference proteome</keyword>
<evidence type="ECO:0000313" key="4">
    <source>
        <dbReference type="WBParaSite" id="HNAJ_0000467101-mRNA-1"/>
    </source>
</evidence>
<dbReference type="EMBL" id="UZAE01003465">
    <property type="protein sequence ID" value="VDO00529.1"/>
    <property type="molecule type" value="Genomic_DNA"/>
</dbReference>
<sequence length="270" mass="31265">MIQKSGFNHQSSPIQKALSVLPSGWRREEVIRPNGLNTGKNLVFYVSPDGKTYKTLKELQIGLGSKYDLSTFDWRTGKFLSTPLKCKVPGNEDHVNHKRSRPYDTDNDWFQRGSSLKFPKMELKSNHMSSKRIDKPESQECLRQLFAERRLFDRCPVDHRDRKTKIEATLPPASGVPGYNKMQLMQNLIVSLYTKSGPISGQERCVEQNPCAMINQNQPFVKSFIVIDEDVRKQQHRVSELRERLQAARKTCGVLTHRFSPHDFFQCYYL</sequence>
<reference evidence="4" key="1">
    <citation type="submission" date="2017-02" db="UniProtKB">
        <authorList>
            <consortium name="WormBaseParasite"/>
        </authorList>
    </citation>
    <scope>IDENTIFICATION</scope>
</reference>
<protein>
    <submittedName>
        <fullName evidence="4">MBD domain-containing protein</fullName>
    </submittedName>
</protein>
<dbReference type="WBParaSite" id="HNAJ_0000467101-mRNA-1">
    <property type="protein sequence ID" value="HNAJ_0000467101-mRNA-1"/>
    <property type="gene ID" value="HNAJ_0000467101"/>
</dbReference>
<dbReference type="PROSITE" id="PS50982">
    <property type="entry name" value="MBD"/>
    <property type="match status" value="1"/>
</dbReference>
<organism evidence="4">
    <name type="scientific">Rodentolepis nana</name>
    <name type="common">Dwarf tapeworm</name>
    <name type="synonym">Hymenolepis nana</name>
    <dbReference type="NCBI Taxonomy" id="102285"/>
    <lineage>
        <taxon>Eukaryota</taxon>
        <taxon>Metazoa</taxon>
        <taxon>Spiralia</taxon>
        <taxon>Lophotrochozoa</taxon>
        <taxon>Platyhelminthes</taxon>
        <taxon>Cestoda</taxon>
        <taxon>Eucestoda</taxon>
        <taxon>Cyclophyllidea</taxon>
        <taxon>Hymenolepididae</taxon>
        <taxon>Rodentolepis</taxon>
    </lineage>
</organism>
<dbReference type="AlphaFoldDB" id="A0A0R3TC82"/>
<accession>A0A0R3TC82</accession>
<name>A0A0R3TC82_RODNA</name>
<gene>
    <name evidence="2" type="ORF">HNAJ_LOCUS4669</name>
</gene>
<dbReference type="OrthoDB" id="10072024at2759"/>
<dbReference type="STRING" id="102285.A0A0R3TC82"/>
<dbReference type="GO" id="GO:0003677">
    <property type="term" value="F:DNA binding"/>
    <property type="evidence" value="ECO:0007669"/>
    <property type="project" value="InterPro"/>
</dbReference>
<evidence type="ECO:0000313" key="3">
    <source>
        <dbReference type="Proteomes" id="UP000278807"/>
    </source>
</evidence>